<sequence>MKVVVASIYLALVTCARGQASSNKYLRRFNTADSRRRVHRRIGGDDFFVPDSIGQASSNFEDWGGSGNSLGGDDGTSAFSLPGPISTKGSSLPISNLGASSYRASASSGSNGFSNQQQKPNNNFQSWGTAGGLNNQGSSGISYQGWTPLDDASAETGPSYFPGSTKHAGTFSLPVSSSGGGNYRTSSTSGGAGAVNNQGSFGDVSSSNYKSWGAGASSLSDAFGSASNLNPSSTSYSAFSTSGLASGSSIQGNTGGGNFQRYSGSFSTSSNQGGNGGGSGSNFKDSSASASTINYHGANEGGSFQDNGASASDVSYQGSNGVSSYQDNTVSASNSNYEGGYIGGTHDYNGGSSSLGEYQSLPLGAQTSEGKELDAELLQQLRKILIKEEDPFGGDEEIAAKWLKAAYGGPSSSYGAPSSEYGAPATGHGGIDRVIGVTFEGIDQSILIAEYHQTDSDSGSLGHGSSSTLAIPSGQYGAPY</sequence>
<feature type="compositionally biased region" description="Polar residues" evidence="1">
    <location>
        <begin position="173"/>
        <end position="194"/>
    </location>
</feature>
<evidence type="ECO:0000256" key="2">
    <source>
        <dbReference type="SAM" id="SignalP"/>
    </source>
</evidence>
<dbReference type="EMBL" id="JARGEI010000019">
    <property type="protein sequence ID" value="KAJ8714759.1"/>
    <property type="molecule type" value="Genomic_DNA"/>
</dbReference>
<feature type="compositionally biased region" description="Polar residues" evidence="1">
    <location>
        <begin position="118"/>
        <end position="131"/>
    </location>
</feature>
<evidence type="ECO:0000313" key="3">
    <source>
        <dbReference type="EMBL" id="KAJ8714759.1"/>
    </source>
</evidence>
<dbReference type="AlphaFoldDB" id="A0AAD8DQE1"/>
<feature type="region of interest" description="Disordered" evidence="1">
    <location>
        <begin position="261"/>
        <end position="285"/>
    </location>
</feature>
<feature type="compositionally biased region" description="Low complexity" evidence="1">
    <location>
        <begin position="456"/>
        <end position="469"/>
    </location>
</feature>
<accession>A0AAD8DQE1</accession>
<feature type="region of interest" description="Disordered" evidence="1">
    <location>
        <begin position="299"/>
        <end position="330"/>
    </location>
</feature>
<keyword evidence="2" id="KW-0732">Signal</keyword>
<name>A0AAD8DQE1_MYTSE</name>
<dbReference type="Proteomes" id="UP001231518">
    <property type="component" value="Chromosome 13"/>
</dbReference>
<protein>
    <submittedName>
        <fullName evidence="3">Uncharacterized protein</fullName>
    </submittedName>
</protein>
<organism evidence="3 4">
    <name type="scientific">Mythimna separata</name>
    <name type="common">Oriental armyworm</name>
    <name type="synonym">Pseudaletia separata</name>
    <dbReference type="NCBI Taxonomy" id="271217"/>
    <lineage>
        <taxon>Eukaryota</taxon>
        <taxon>Metazoa</taxon>
        <taxon>Ecdysozoa</taxon>
        <taxon>Arthropoda</taxon>
        <taxon>Hexapoda</taxon>
        <taxon>Insecta</taxon>
        <taxon>Pterygota</taxon>
        <taxon>Neoptera</taxon>
        <taxon>Endopterygota</taxon>
        <taxon>Lepidoptera</taxon>
        <taxon>Glossata</taxon>
        <taxon>Ditrysia</taxon>
        <taxon>Noctuoidea</taxon>
        <taxon>Noctuidae</taxon>
        <taxon>Noctuinae</taxon>
        <taxon>Hadenini</taxon>
        <taxon>Mythimna</taxon>
    </lineage>
</organism>
<feature type="signal peptide" evidence="2">
    <location>
        <begin position="1"/>
        <end position="18"/>
    </location>
</feature>
<feature type="chain" id="PRO_5042032087" evidence="2">
    <location>
        <begin position="19"/>
        <end position="480"/>
    </location>
</feature>
<comment type="caution">
    <text evidence="3">The sequence shown here is derived from an EMBL/GenBank/DDBJ whole genome shotgun (WGS) entry which is preliminary data.</text>
</comment>
<gene>
    <name evidence="3" type="ORF">PYW07_002984</name>
</gene>
<keyword evidence="4" id="KW-1185">Reference proteome</keyword>
<evidence type="ECO:0000256" key="1">
    <source>
        <dbReference type="SAM" id="MobiDB-lite"/>
    </source>
</evidence>
<feature type="compositionally biased region" description="Low complexity" evidence="1">
    <location>
        <begin position="105"/>
        <end position="117"/>
    </location>
</feature>
<feature type="region of interest" description="Disordered" evidence="1">
    <location>
        <begin position="455"/>
        <end position="480"/>
    </location>
</feature>
<reference evidence="3" key="1">
    <citation type="submission" date="2023-03" db="EMBL/GenBank/DDBJ databases">
        <title>Chromosome-level genomes of two armyworms, Mythimna separata and Mythimna loreyi, provide insights into the biosynthesis and reception of sex pheromones.</title>
        <authorList>
            <person name="Zhao H."/>
        </authorList>
    </citation>
    <scope>NUCLEOTIDE SEQUENCE</scope>
    <source>
        <strain evidence="3">BeijingLab</strain>
        <tissue evidence="3">Pupa</tissue>
    </source>
</reference>
<feature type="compositionally biased region" description="Low complexity" evidence="1">
    <location>
        <begin position="263"/>
        <end position="272"/>
    </location>
</feature>
<evidence type="ECO:0000313" key="4">
    <source>
        <dbReference type="Proteomes" id="UP001231518"/>
    </source>
</evidence>
<proteinExistence type="predicted"/>
<feature type="region of interest" description="Disordered" evidence="1">
    <location>
        <begin position="105"/>
        <end position="131"/>
    </location>
</feature>
<feature type="region of interest" description="Disordered" evidence="1">
    <location>
        <begin position="172"/>
        <end position="194"/>
    </location>
</feature>
<feature type="compositionally biased region" description="Polar residues" evidence="1">
    <location>
        <begin position="302"/>
        <end position="330"/>
    </location>
</feature>